<comment type="caution">
    <text evidence="5">The sequence shown here is derived from an EMBL/GenBank/DDBJ whole genome shotgun (WGS) entry which is preliminary data.</text>
</comment>
<name>A0ABV6FRD6_9BACT</name>
<keyword evidence="2" id="KW-0378">Hydrolase</keyword>
<dbReference type="InterPro" id="IPR012337">
    <property type="entry name" value="RNaseH-like_sf"/>
</dbReference>
<proteinExistence type="predicted"/>
<organism evidence="5 6">
    <name type="scientific">Fontibacter flavus</name>
    <dbReference type="NCBI Taxonomy" id="654838"/>
    <lineage>
        <taxon>Bacteria</taxon>
        <taxon>Pseudomonadati</taxon>
        <taxon>Bacteroidota</taxon>
        <taxon>Cytophagia</taxon>
        <taxon>Cytophagales</taxon>
        <taxon>Cyclobacteriaceae</taxon>
        <taxon>Fontibacter</taxon>
    </lineage>
</organism>
<evidence type="ECO:0000256" key="2">
    <source>
        <dbReference type="ARBA" id="ARBA00022801"/>
    </source>
</evidence>
<keyword evidence="6" id="KW-1185">Reference proteome</keyword>
<dbReference type="EMBL" id="JBHLWI010000016">
    <property type="protein sequence ID" value="MFC0262432.1"/>
    <property type="molecule type" value="Genomic_DNA"/>
</dbReference>
<dbReference type="RefSeq" id="WP_382386875.1">
    <property type="nucleotide sequence ID" value="NZ_JBHLWI010000016.1"/>
</dbReference>
<keyword evidence="3" id="KW-0269">Exonuclease</keyword>
<feature type="domain" description="Exonuclease" evidence="4">
    <location>
        <begin position="39"/>
        <end position="213"/>
    </location>
</feature>
<dbReference type="CDD" id="cd06127">
    <property type="entry name" value="DEDDh"/>
    <property type="match status" value="1"/>
</dbReference>
<evidence type="ECO:0000313" key="6">
    <source>
        <dbReference type="Proteomes" id="UP001589797"/>
    </source>
</evidence>
<dbReference type="Gene3D" id="3.30.420.10">
    <property type="entry name" value="Ribonuclease H-like superfamily/Ribonuclease H"/>
    <property type="match status" value="1"/>
</dbReference>
<dbReference type="InterPro" id="IPR013520">
    <property type="entry name" value="Ribonucl_H"/>
</dbReference>
<evidence type="ECO:0000259" key="4">
    <source>
        <dbReference type="SMART" id="SM00479"/>
    </source>
</evidence>
<gene>
    <name evidence="5" type="ORF">ACFFIP_07025</name>
</gene>
<evidence type="ECO:0000313" key="5">
    <source>
        <dbReference type="EMBL" id="MFC0262432.1"/>
    </source>
</evidence>
<accession>A0ABV6FRD6</accession>
<keyword evidence="1" id="KW-0540">Nuclease</keyword>
<dbReference type="SMART" id="SM00479">
    <property type="entry name" value="EXOIII"/>
    <property type="match status" value="1"/>
</dbReference>
<sequence>MGILDFLWGKKVPKSNFVEEYEGLFEKKIPAIRPIDQLTFVVLDTETTGLNPKKDAIVSFGGIKVKGYSMQIQSAKEMYLEVQVKNNDAVKVHEIIQANEIIPKEDFAKELLAFVGADIIVGQHIGFDMLMLEKELQAYGLKKLLNPVVDTQYLAIRLEKGPHYDASMGKPGEFGLDSLCERYGIPLDDRHTAAGDAFLTAQLLMKLLKLAEQKGIKDFGALTRSF</sequence>
<reference evidence="5 6" key="1">
    <citation type="submission" date="2024-09" db="EMBL/GenBank/DDBJ databases">
        <authorList>
            <person name="Sun Q."/>
            <person name="Mori K."/>
        </authorList>
    </citation>
    <scope>NUCLEOTIDE SEQUENCE [LARGE SCALE GENOMIC DNA]</scope>
    <source>
        <strain evidence="5 6">CCM 7650</strain>
    </source>
</reference>
<dbReference type="PANTHER" id="PTHR30231:SF4">
    <property type="entry name" value="PROTEIN NEN2"/>
    <property type="match status" value="1"/>
</dbReference>
<dbReference type="PANTHER" id="PTHR30231">
    <property type="entry name" value="DNA POLYMERASE III SUBUNIT EPSILON"/>
    <property type="match status" value="1"/>
</dbReference>
<dbReference type="SUPFAM" id="SSF53098">
    <property type="entry name" value="Ribonuclease H-like"/>
    <property type="match status" value="1"/>
</dbReference>
<evidence type="ECO:0000256" key="1">
    <source>
        <dbReference type="ARBA" id="ARBA00022722"/>
    </source>
</evidence>
<protein>
    <submittedName>
        <fullName evidence="5">PolC-type DNA polymerase III</fullName>
    </submittedName>
</protein>
<dbReference type="InterPro" id="IPR036397">
    <property type="entry name" value="RNaseH_sf"/>
</dbReference>
<evidence type="ECO:0000256" key="3">
    <source>
        <dbReference type="ARBA" id="ARBA00022839"/>
    </source>
</evidence>
<dbReference type="Pfam" id="PF00929">
    <property type="entry name" value="RNase_T"/>
    <property type="match status" value="1"/>
</dbReference>
<dbReference type="Proteomes" id="UP001589797">
    <property type="component" value="Unassembled WGS sequence"/>
</dbReference>